<feature type="domain" description="D-isomer specific 2-hydroxyacid dehydrogenase NAD-binding" evidence="5">
    <location>
        <begin position="113"/>
        <end position="291"/>
    </location>
</feature>
<name>A0ABD3VLY0_SINWO</name>
<dbReference type="InterPro" id="IPR036291">
    <property type="entry name" value="NAD(P)-bd_dom_sf"/>
</dbReference>
<keyword evidence="7" id="KW-1185">Reference proteome</keyword>
<evidence type="ECO:0000256" key="3">
    <source>
        <dbReference type="RuleBase" id="RU003719"/>
    </source>
</evidence>
<comment type="caution">
    <text evidence="6">The sequence shown here is derived from an EMBL/GenBank/DDBJ whole genome shotgun (WGS) entry which is preliminary data.</text>
</comment>
<dbReference type="EMBL" id="JBJQND010000011">
    <property type="protein sequence ID" value="KAL3862410.1"/>
    <property type="molecule type" value="Genomic_DNA"/>
</dbReference>
<dbReference type="SUPFAM" id="SSF51735">
    <property type="entry name" value="NAD(P)-binding Rossmann-fold domains"/>
    <property type="match status" value="1"/>
</dbReference>
<dbReference type="PANTHER" id="PTHR10996">
    <property type="entry name" value="2-HYDROXYACID DEHYDROGENASE-RELATED"/>
    <property type="match status" value="1"/>
</dbReference>
<dbReference type="CDD" id="cd05301">
    <property type="entry name" value="GDH"/>
    <property type="match status" value="1"/>
</dbReference>
<dbReference type="InterPro" id="IPR006139">
    <property type="entry name" value="D-isomer_2_OHA_DH_cat_dom"/>
</dbReference>
<feature type="domain" description="D-isomer specific 2-hydroxyacid dehydrogenase catalytic" evidence="4">
    <location>
        <begin position="8"/>
        <end position="323"/>
    </location>
</feature>
<dbReference type="FunFam" id="3.40.50.720:FF:000026">
    <property type="entry name" value="Glyoxylate/hydroxypyruvate reductase B"/>
    <property type="match status" value="1"/>
</dbReference>
<evidence type="ECO:0000259" key="4">
    <source>
        <dbReference type="Pfam" id="PF00389"/>
    </source>
</evidence>
<dbReference type="GO" id="GO:0016491">
    <property type="term" value="F:oxidoreductase activity"/>
    <property type="evidence" value="ECO:0007669"/>
    <property type="project" value="UniProtKB-KW"/>
</dbReference>
<evidence type="ECO:0000313" key="6">
    <source>
        <dbReference type="EMBL" id="KAL3862410.1"/>
    </source>
</evidence>
<accession>A0ABD3VLY0</accession>
<comment type="similarity">
    <text evidence="3">Belongs to the D-isomer specific 2-hydroxyacid dehydrogenase family.</text>
</comment>
<dbReference type="Pfam" id="PF00389">
    <property type="entry name" value="2-Hacid_dh"/>
    <property type="match status" value="1"/>
</dbReference>
<dbReference type="InterPro" id="IPR050223">
    <property type="entry name" value="D-isomer_2-hydroxyacid_DH"/>
</dbReference>
<gene>
    <name evidence="6" type="ORF">ACJMK2_008377</name>
</gene>
<sequence>MPGEKPKVYITRRIPKPGIDILKDHCNLSFWDSDEAIPKEELIKNITGIDALLCMLTDPIDTEVLDAAGASLKVVSTMSVGYEHINTEECKKRNIFVCNTPNVSTDSVAELTVALLLLTCRRLLEGVKAVKDGEWGKWKPMWLCGTELSQRTLGILGLGRIGYGVARRLKPFGIKRLIYNDVCSVGYADDLDAKFVDFDTLVTESDIICICCNLTPQTKHIFNKDAFKKMKNSAILINTGRGGVIQHDDLYEALTSGQITAAGLDVTEPEPLPADHPLVGLHNCVILPHMGSNTWDSRNKMAETAAGNILSVFRNETAIGQVNI</sequence>
<protein>
    <recommendedName>
        <fullName evidence="2">Glyoxylate reductase/hydroxypyruvate reductase</fullName>
    </recommendedName>
</protein>
<reference evidence="6 7" key="1">
    <citation type="submission" date="2024-11" db="EMBL/GenBank/DDBJ databases">
        <title>Chromosome-level genome assembly of the freshwater bivalve Anodonta woodiana.</title>
        <authorList>
            <person name="Chen X."/>
        </authorList>
    </citation>
    <scope>NUCLEOTIDE SEQUENCE [LARGE SCALE GENOMIC DNA]</scope>
    <source>
        <strain evidence="6">MN2024</strain>
        <tissue evidence="6">Gills</tissue>
    </source>
</reference>
<evidence type="ECO:0000313" key="7">
    <source>
        <dbReference type="Proteomes" id="UP001634394"/>
    </source>
</evidence>
<organism evidence="6 7">
    <name type="scientific">Sinanodonta woodiana</name>
    <name type="common">Chinese pond mussel</name>
    <name type="synonym">Anodonta woodiana</name>
    <dbReference type="NCBI Taxonomy" id="1069815"/>
    <lineage>
        <taxon>Eukaryota</taxon>
        <taxon>Metazoa</taxon>
        <taxon>Spiralia</taxon>
        <taxon>Lophotrochozoa</taxon>
        <taxon>Mollusca</taxon>
        <taxon>Bivalvia</taxon>
        <taxon>Autobranchia</taxon>
        <taxon>Heteroconchia</taxon>
        <taxon>Palaeoheterodonta</taxon>
        <taxon>Unionida</taxon>
        <taxon>Unionoidea</taxon>
        <taxon>Unionidae</taxon>
        <taxon>Unioninae</taxon>
        <taxon>Sinanodonta</taxon>
    </lineage>
</organism>
<dbReference type="InterPro" id="IPR006140">
    <property type="entry name" value="D-isomer_DH_NAD-bd"/>
</dbReference>
<dbReference type="SUPFAM" id="SSF52283">
    <property type="entry name" value="Formate/glycerate dehydrogenase catalytic domain-like"/>
    <property type="match status" value="1"/>
</dbReference>
<dbReference type="Proteomes" id="UP001634394">
    <property type="component" value="Unassembled WGS sequence"/>
</dbReference>
<dbReference type="Pfam" id="PF02826">
    <property type="entry name" value="2-Hacid_dh_C"/>
    <property type="match status" value="1"/>
</dbReference>
<evidence type="ECO:0000256" key="1">
    <source>
        <dbReference type="ARBA" id="ARBA00023002"/>
    </source>
</evidence>
<keyword evidence="1 3" id="KW-0560">Oxidoreductase</keyword>
<proteinExistence type="inferred from homology"/>
<dbReference type="AlphaFoldDB" id="A0ABD3VLY0"/>
<dbReference type="PANTHER" id="PTHR10996:SF277">
    <property type="entry name" value="GLYOXYLATE REDUCTASE_HYDROXYPYRUVATE REDUCTASE"/>
    <property type="match status" value="1"/>
</dbReference>
<evidence type="ECO:0000259" key="5">
    <source>
        <dbReference type="Pfam" id="PF02826"/>
    </source>
</evidence>
<dbReference type="Gene3D" id="3.40.50.720">
    <property type="entry name" value="NAD(P)-binding Rossmann-like Domain"/>
    <property type="match status" value="2"/>
</dbReference>
<evidence type="ECO:0000256" key="2">
    <source>
        <dbReference type="ARBA" id="ARBA00073306"/>
    </source>
</evidence>